<protein>
    <submittedName>
        <fullName evidence="1">Uncharacterized protein</fullName>
    </submittedName>
</protein>
<reference evidence="1 2" key="1">
    <citation type="submission" date="2007-11" db="EMBL/GenBank/DDBJ databases">
        <authorList>
            <consortium name="The Salmonella enterica serovar Paratyphi B Genome Sequencing Project"/>
            <person name="McClelland M."/>
            <person name="Sanderson E.K."/>
            <person name="Porwollik S."/>
            <person name="Spieth J."/>
            <person name="Clifton W.S."/>
            <person name="Fulton R."/>
            <person name="Cordes M."/>
            <person name="Wollam A."/>
            <person name="Shah N."/>
            <person name="Pepin K."/>
            <person name="Bhonagiri V."/>
            <person name="Nash W."/>
            <person name="Johnson M."/>
            <person name="Thiruvilangam P."/>
            <person name="Wilson R."/>
        </authorList>
    </citation>
    <scope>NUCLEOTIDE SEQUENCE [LARGE SCALE GENOMIC DNA]</scope>
    <source>
        <strain evidence="2">ATCC BAA-1250 / SPB7</strain>
    </source>
</reference>
<proteinExistence type="predicted"/>
<dbReference type="AlphaFoldDB" id="A0A6C6Z7W2"/>
<evidence type="ECO:0000313" key="1">
    <source>
        <dbReference type="EMBL" id="ABX69639.1"/>
    </source>
</evidence>
<dbReference type="EMBL" id="CP000886">
    <property type="protein sequence ID" value="ABX69639.1"/>
    <property type="molecule type" value="Genomic_DNA"/>
</dbReference>
<dbReference type="Proteomes" id="UP000008556">
    <property type="component" value="Chromosome"/>
</dbReference>
<evidence type="ECO:0000313" key="2">
    <source>
        <dbReference type="Proteomes" id="UP000008556"/>
    </source>
</evidence>
<sequence length="38" mass="4356">MATRCVLSGLQRKLLVGRIRRRRPPALYPPPDEVDLLV</sequence>
<gene>
    <name evidence="1" type="ordered locus">SPAB_04322</name>
</gene>
<name>A0A6C6Z7W2_SALPB</name>
<organism evidence="1 2">
    <name type="scientific">Salmonella paratyphi B (strain ATCC BAA-1250 / SPB7)</name>
    <dbReference type="NCBI Taxonomy" id="1016998"/>
    <lineage>
        <taxon>Bacteria</taxon>
        <taxon>Pseudomonadati</taxon>
        <taxon>Pseudomonadota</taxon>
        <taxon>Gammaproteobacteria</taxon>
        <taxon>Enterobacterales</taxon>
        <taxon>Enterobacteriaceae</taxon>
        <taxon>Salmonella</taxon>
    </lineage>
</organism>
<accession>A0A6C6Z7W2</accession>
<dbReference type="KEGG" id="spq:SPAB_04322"/>